<accession>A0A0F9S523</accession>
<feature type="region of interest" description="Disordered" evidence="1">
    <location>
        <begin position="47"/>
        <end position="81"/>
    </location>
</feature>
<evidence type="ECO:0000313" key="2">
    <source>
        <dbReference type="EMBL" id="KKN24423.1"/>
    </source>
</evidence>
<comment type="caution">
    <text evidence="2">The sequence shown here is derived from an EMBL/GenBank/DDBJ whole genome shotgun (WGS) entry which is preliminary data.</text>
</comment>
<dbReference type="AlphaFoldDB" id="A0A0F9S523"/>
<gene>
    <name evidence="2" type="ORF">LCGC14_0894930</name>
</gene>
<proteinExistence type="predicted"/>
<reference evidence="2" key="1">
    <citation type="journal article" date="2015" name="Nature">
        <title>Complex archaea that bridge the gap between prokaryotes and eukaryotes.</title>
        <authorList>
            <person name="Spang A."/>
            <person name="Saw J.H."/>
            <person name="Jorgensen S.L."/>
            <person name="Zaremba-Niedzwiedzka K."/>
            <person name="Martijn J."/>
            <person name="Lind A.E."/>
            <person name="van Eijk R."/>
            <person name="Schleper C."/>
            <person name="Guy L."/>
            <person name="Ettema T.J."/>
        </authorList>
    </citation>
    <scope>NUCLEOTIDE SEQUENCE</scope>
</reference>
<organism evidence="2">
    <name type="scientific">marine sediment metagenome</name>
    <dbReference type="NCBI Taxonomy" id="412755"/>
    <lineage>
        <taxon>unclassified sequences</taxon>
        <taxon>metagenomes</taxon>
        <taxon>ecological metagenomes</taxon>
    </lineage>
</organism>
<sequence>MIKIAFQDKETGVTVFIEADAVMLLAEWKAVEALGIKPKGCYTCTTHKDELPSLGDSENGPGPGQLPENWNPDDYPSSNTV</sequence>
<dbReference type="EMBL" id="LAZR01002883">
    <property type="protein sequence ID" value="KKN24423.1"/>
    <property type="molecule type" value="Genomic_DNA"/>
</dbReference>
<name>A0A0F9S523_9ZZZZ</name>
<evidence type="ECO:0000256" key="1">
    <source>
        <dbReference type="SAM" id="MobiDB-lite"/>
    </source>
</evidence>
<protein>
    <submittedName>
        <fullName evidence="2">Uncharacterized protein</fullName>
    </submittedName>
</protein>